<name>A0A2A2JPV9_9BILA</name>
<evidence type="ECO:0000313" key="2">
    <source>
        <dbReference type="EMBL" id="PAV63725.1"/>
    </source>
</evidence>
<dbReference type="PANTHER" id="PTHR33444:SF2">
    <property type="entry name" value="MARVEL DOMAIN-CONTAINING PROTEIN"/>
    <property type="match status" value="1"/>
</dbReference>
<feature type="transmembrane region" description="Helical" evidence="1">
    <location>
        <begin position="111"/>
        <end position="132"/>
    </location>
</feature>
<organism evidence="2 3">
    <name type="scientific">Diploscapter pachys</name>
    <dbReference type="NCBI Taxonomy" id="2018661"/>
    <lineage>
        <taxon>Eukaryota</taxon>
        <taxon>Metazoa</taxon>
        <taxon>Ecdysozoa</taxon>
        <taxon>Nematoda</taxon>
        <taxon>Chromadorea</taxon>
        <taxon>Rhabditida</taxon>
        <taxon>Rhabditina</taxon>
        <taxon>Rhabditomorpha</taxon>
        <taxon>Rhabditoidea</taxon>
        <taxon>Rhabditidae</taxon>
        <taxon>Diploscapter</taxon>
    </lineage>
</organism>
<dbReference type="Proteomes" id="UP000218231">
    <property type="component" value="Unassembled WGS sequence"/>
</dbReference>
<dbReference type="PANTHER" id="PTHR33444">
    <property type="entry name" value="SI:DKEY-19B23.12-RELATED"/>
    <property type="match status" value="1"/>
</dbReference>
<evidence type="ECO:0008006" key="4">
    <source>
        <dbReference type="Google" id="ProtNLM"/>
    </source>
</evidence>
<reference evidence="2 3" key="1">
    <citation type="journal article" date="2017" name="Curr. Biol.">
        <title>Genome architecture and evolution of a unichromosomal asexual nematode.</title>
        <authorList>
            <person name="Fradin H."/>
            <person name="Zegar C."/>
            <person name="Gutwein M."/>
            <person name="Lucas J."/>
            <person name="Kovtun M."/>
            <person name="Corcoran D."/>
            <person name="Baugh L.R."/>
            <person name="Kiontke K."/>
            <person name="Gunsalus K."/>
            <person name="Fitch D.H."/>
            <person name="Piano F."/>
        </authorList>
    </citation>
    <scope>NUCLEOTIDE SEQUENCE [LARGE SCALE GENOMIC DNA]</scope>
    <source>
        <strain evidence="2">PF1309</strain>
    </source>
</reference>
<gene>
    <name evidence="2" type="ORF">WR25_11557</name>
</gene>
<dbReference type="AlphaFoldDB" id="A0A2A2JPV9"/>
<sequence>MTEPEKPAATEPVKTRTMFVRNTDPKGPMVIPIQVPIVEKTKPDEDEAPNYDHLDPAHELMARFITYDKKFCQGTIGFGAALVALIIPVSLIVVGYCYIHECPAQSGLPEWMLYYGILILIVCLAKAVQIYLDEEAGREGIDLSFLWRFIRLVLWIVLILMHLIGIWLVFYVWSIENAVCNYYLQLFALFMLILTTIVGVVGLSLKCCGTWFAIAELTNFFHDPYINSAKP</sequence>
<keyword evidence="1" id="KW-1133">Transmembrane helix</keyword>
<dbReference type="OrthoDB" id="6157510at2759"/>
<evidence type="ECO:0000313" key="3">
    <source>
        <dbReference type="Proteomes" id="UP000218231"/>
    </source>
</evidence>
<accession>A0A2A2JPV9</accession>
<dbReference type="EMBL" id="LIAE01010296">
    <property type="protein sequence ID" value="PAV63725.1"/>
    <property type="molecule type" value="Genomic_DNA"/>
</dbReference>
<protein>
    <recommendedName>
        <fullName evidence="4">Transmembrane protein</fullName>
    </recommendedName>
</protein>
<proteinExistence type="predicted"/>
<feature type="transmembrane region" description="Helical" evidence="1">
    <location>
        <begin position="186"/>
        <end position="214"/>
    </location>
</feature>
<evidence type="ECO:0000256" key="1">
    <source>
        <dbReference type="SAM" id="Phobius"/>
    </source>
</evidence>
<comment type="caution">
    <text evidence="2">The sequence shown here is derived from an EMBL/GenBank/DDBJ whole genome shotgun (WGS) entry which is preliminary data.</text>
</comment>
<keyword evidence="3" id="KW-1185">Reference proteome</keyword>
<keyword evidence="1" id="KW-0472">Membrane</keyword>
<dbReference type="InterPro" id="IPR040350">
    <property type="entry name" value="TMEM272"/>
</dbReference>
<feature type="transmembrane region" description="Helical" evidence="1">
    <location>
        <begin position="76"/>
        <end position="99"/>
    </location>
</feature>
<keyword evidence="1" id="KW-0812">Transmembrane</keyword>
<feature type="transmembrane region" description="Helical" evidence="1">
    <location>
        <begin position="152"/>
        <end position="174"/>
    </location>
</feature>